<dbReference type="Gene3D" id="1.25.40.20">
    <property type="entry name" value="Ankyrin repeat-containing domain"/>
    <property type="match status" value="2"/>
</dbReference>
<evidence type="ECO:0000313" key="3">
    <source>
        <dbReference type="Proteomes" id="UP000006906"/>
    </source>
</evidence>
<keyword evidence="3" id="KW-1185">Reference proteome</keyword>
<dbReference type="GO" id="GO:0046513">
    <property type="term" value="P:ceramide biosynthetic process"/>
    <property type="evidence" value="ECO:0000318"/>
    <property type="project" value="GO_Central"/>
</dbReference>
<dbReference type="GO" id="GO:0005783">
    <property type="term" value="C:endoplasmic reticulum"/>
    <property type="evidence" value="ECO:0000318"/>
    <property type="project" value="GO_Central"/>
</dbReference>
<name>A0A2K3E0X0_CHLRE</name>
<dbReference type="EMBL" id="CM008963">
    <property type="protein sequence ID" value="PNW86397.1"/>
    <property type="molecule type" value="Genomic_DNA"/>
</dbReference>
<dbReference type="AlphaFoldDB" id="A0A2K3E0X0"/>
<dbReference type="GeneID" id="5727368"/>
<dbReference type="ExpressionAtlas" id="A0A2K3E0X0">
    <property type="expression patterns" value="baseline"/>
</dbReference>
<dbReference type="OrthoDB" id="542667at2759"/>
<dbReference type="InParanoid" id="A0A2K3E0X0"/>
<dbReference type="GO" id="GO:0071944">
    <property type="term" value="C:cell periphery"/>
    <property type="evidence" value="ECO:0000318"/>
    <property type="project" value="GO_Central"/>
</dbReference>
<sequence>MGGQQVSSSVSFDALPPLVVEHIASFMMLSPYVNDVAANLRVVCKAWRRALQRVEHRTVHLASPCHSPAFSTLCAGPFGQAALGAMTLVRRRQLLALVARSGNLENLQIAVAAAGCAPDDTAATAAAASGHLEVCRWLLASRPGPLQPQVLKDMMQAAAEHGHEAVMRWLADAAGGHAGTAQLVCPSVLAAAVRGGQSQLVDQLVSEVRHAAPAPQRASRMRGHPVRSVRERSLYERLMAAAKYRPAAELEALWAAEAAGAELTQLQLLSAAAGSGLPDYQRKIDFLERVGCEWHVGCLQAAIAEGDEDIATARLAWLRARGGYTRSVGEFVDGPLPQPQQQQAGPGVGNNLASVYDKLCGAAARAGHVRLLRSLVAEATAAGVDASQPLERVAFELIQLDKAEEDLQYQIAHYDVAGPWDMWELDPATGELRRREEEEVANQLHNDAAEEGDEKEEWDYTELHDDDVWAAVAEQRLRQRLSRTDFFFGVMNAARQNKLGVLQAVLEARPTWLGLSCALRAAAAAGQVHVLQWGLRTSQGAALLAQQPRWGWRLLVNAAGSGCVPLMSLLREHGCAWDATAFVAAVKSGSEEAVLWLRENGCPLPRSDMPCWRAAVANCDVRMLRLLRQRLGRACRGLLPRREGAITNPGQGWLGEQSVFVQQLAEAWYRQGGGGEAGAGAGGSSEAVAGAAAAAAAVAGAANQVQLEVRVLSLLLGGV</sequence>
<dbReference type="KEGG" id="cre:CHLRE_02g084850v5"/>
<dbReference type="GO" id="GO:0030149">
    <property type="term" value="P:sphingolipid catabolic process"/>
    <property type="evidence" value="ECO:0000318"/>
    <property type="project" value="GO_Central"/>
</dbReference>
<dbReference type="Proteomes" id="UP000006906">
    <property type="component" value="Chromosome 2"/>
</dbReference>
<dbReference type="PANTHER" id="PTHR12393">
    <property type="entry name" value="SPHINGOMYELIN PHOSPHODIESTERASE RELATED"/>
    <property type="match status" value="1"/>
</dbReference>
<evidence type="ECO:0000256" key="1">
    <source>
        <dbReference type="SAM" id="MobiDB-lite"/>
    </source>
</evidence>
<protein>
    <submittedName>
        <fullName evidence="2">Uncharacterized protein</fullName>
    </submittedName>
</protein>
<dbReference type="SUPFAM" id="SSF48403">
    <property type="entry name" value="Ankyrin repeat"/>
    <property type="match status" value="1"/>
</dbReference>
<reference evidence="2 3" key="1">
    <citation type="journal article" date="2007" name="Science">
        <title>The Chlamydomonas genome reveals the evolution of key animal and plant functions.</title>
        <authorList>
            <person name="Merchant S.S."/>
            <person name="Prochnik S.E."/>
            <person name="Vallon O."/>
            <person name="Harris E.H."/>
            <person name="Karpowicz S.J."/>
            <person name="Witman G.B."/>
            <person name="Terry A."/>
            <person name="Salamov A."/>
            <person name="Fritz-Laylin L.K."/>
            <person name="Marechal-Drouard L."/>
            <person name="Marshall W.F."/>
            <person name="Qu L.H."/>
            <person name="Nelson D.R."/>
            <person name="Sanderfoot A.A."/>
            <person name="Spalding M.H."/>
            <person name="Kapitonov V.V."/>
            <person name="Ren Q."/>
            <person name="Ferris P."/>
            <person name="Lindquist E."/>
            <person name="Shapiro H."/>
            <person name="Lucas S.M."/>
            <person name="Grimwood J."/>
            <person name="Schmutz J."/>
            <person name="Cardol P."/>
            <person name="Cerutti H."/>
            <person name="Chanfreau G."/>
            <person name="Chen C.L."/>
            <person name="Cognat V."/>
            <person name="Croft M.T."/>
            <person name="Dent R."/>
            <person name="Dutcher S."/>
            <person name="Fernandez E."/>
            <person name="Fukuzawa H."/>
            <person name="Gonzalez-Ballester D."/>
            <person name="Gonzalez-Halphen D."/>
            <person name="Hallmann A."/>
            <person name="Hanikenne M."/>
            <person name="Hippler M."/>
            <person name="Inwood W."/>
            <person name="Jabbari K."/>
            <person name="Kalanon M."/>
            <person name="Kuras R."/>
            <person name="Lefebvre P.A."/>
            <person name="Lemaire S.D."/>
            <person name="Lobanov A.V."/>
            <person name="Lohr M."/>
            <person name="Manuell A."/>
            <person name="Meier I."/>
            <person name="Mets L."/>
            <person name="Mittag M."/>
            <person name="Mittelmeier T."/>
            <person name="Moroney J.V."/>
            <person name="Moseley J."/>
            <person name="Napoli C."/>
            <person name="Nedelcu A.M."/>
            <person name="Niyogi K."/>
            <person name="Novoselov S.V."/>
            <person name="Paulsen I.T."/>
            <person name="Pazour G."/>
            <person name="Purton S."/>
            <person name="Ral J.P."/>
            <person name="Riano-Pachon D.M."/>
            <person name="Riekhof W."/>
            <person name="Rymarquis L."/>
            <person name="Schroda M."/>
            <person name="Stern D."/>
            <person name="Umen J."/>
            <person name="Willows R."/>
            <person name="Wilson N."/>
            <person name="Zimmer S.L."/>
            <person name="Allmer J."/>
            <person name="Balk J."/>
            <person name="Bisova K."/>
            <person name="Chen C.J."/>
            <person name="Elias M."/>
            <person name="Gendler K."/>
            <person name="Hauser C."/>
            <person name="Lamb M.R."/>
            <person name="Ledford H."/>
            <person name="Long J.C."/>
            <person name="Minagawa J."/>
            <person name="Page M.D."/>
            <person name="Pan J."/>
            <person name="Pootakham W."/>
            <person name="Roje S."/>
            <person name="Rose A."/>
            <person name="Stahlberg E."/>
            <person name="Terauchi A.M."/>
            <person name="Yang P."/>
            <person name="Ball S."/>
            <person name="Bowler C."/>
            <person name="Dieckmann C.L."/>
            <person name="Gladyshev V.N."/>
            <person name="Green P."/>
            <person name="Jorgensen R."/>
            <person name="Mayfield S."/>
            <person name="Mueller-Roeber B."/>
            <person name="Rajamani S."/>
            <person name="Sayre R.T."/>
            <person name="Brokstein P."/>
            <person name="Dubchak I."/>
            <person name="Goodstein D."/>
            <person name="Hornick L."/>
            <person name="Huang Y.W."/>
            <person name="Jhaveri J."/>
            <person name="Luo Y."/>
            <person name="Martinez D."/>
            <person name="Ngau W.C."/>
            <person name="Otillar B."/>
            <person name="Poliakov A."/>
            <person name="Porter A."/>
            <person name="Szajkowski L."/>
            <person name="Werner G."/>
            <person name="Zhou K."/>
            <person name="Grigoriev I.V."/>
            <person name="Rokhsar D.S."/>
            <person name="Grossman A.R."/>
        </authorList>
    </citation>
    <scope>NUCLEOTIDE SEQUENCE [LARGE SCALE GENOMIC DNA]</scope>
    <source>
        <strain evidence="3">CC-503</strain>
    </source>
</reference>
<dbReference type="Gramene" id="PNW86397">
    <property type="protein sequence ID" value="PNW86397"/>
    <property type="gene ID" value="CHLRE_02g084850v5"/>
</dbReference>
<dbReference type="GO" id="GO:0004620">
    <property type="term" value="F:phospholipase activity"/>
    <property type="evidence" value="ECO:0000318"/>
    <property type="project" value="GO_Central"/>
</dbReference>
<feature type="region of interest" description="Disordered" evidence="1">
    <location>
        <begin position="438"/>
        <end position="457"/>
    </location>
</feature>
<evidence type="ECO:0000313" key="2">
    <source>
        <dbReference type="EMBL" id="PNW86397.1"/>
    </source>
</evidence>
<accession>A0A2K3E0X0</accession>
<dbReference type="GO" id="GO:0016020">
    <property type="term" value="C:membrane"/>
    <property type="evidence" value="ECO:0000318"/>
    <property type="project" value="GO_Central"/>
</dbReference>
<dbReference type="PANTHER" id="PTHR12393:SF6">
    <property type="entry name" value="SPHINGOMYELIN PHOSPHODIESTERASE 2"/>
    <property type="match status" value="1"/>
</dbReference>
<proteinExistence type="predicted"/>
<gene>
    <name evidence="2" type="ORF">CHLRE_02g084850v5</name>
</gene>
<dbReference type="RefSeq" id="XP_042926943.1">
    <property type="nucleotide sequence ID" value="XM_043059309.1"/>
</dbReference>
<dbReference type="InterPro" id="IPR036770">
    <property type="entry name" value="Ankyrin_rpt-contain_sf"/>
</dbReference>
<organism evidence="2 3">
    <name type="scientific">Chlamydomonas reinhardtii</name>
    <name type="common">Chlamydomonas smithii</name>
    <dbReference type="NCBI Taxonomy" id="3055"/>
    <lineage>
        <taxon>Eukaryota</taxon>
        <taxon>Viridiplantae</taxon>
        <taxon>Chlorophyta</taxon>
        <taxon>core chlorophytes</taxon>
        <taxon>Chlorophyceae</taxon>
        <taxon>CS clade</taxon>
        <taxon>Chlamydomonadales</taxon>
        <taxon>Chlamydomonadaceae</taxon>
        <taxon>Chlamydomonas</taxon>
    </lineage>
</organism>